<evidence type="ECO:0000259" key="11">
    <source>
        <dbReference type="SMART" id="SM00474"/>
    </source>
</evidence>
<dbReference type="InterPro" id="IPR019760">
    <property type="entry name" value="DNA-dir_DNA_pol_A_CS"/>
</dbReference>
<keyword evidence="7" id="KW-0239">DNA-directed DNA polymerase</keyword>
<dbReference type="Gene3D" id="1.20.1060.10">
    <property type="entry name" value="Taq DNA Polymerase, Chain T, domain 4"/>
    <property type="match status" value="1"/>
</dbReference>
<dbReference type="InterPro" id="IPR002298">
    <property type="entry name" value="DNA_polymerase_A"/>
</dbReference>
<evidence type="ECO:0000256" key="4">
    <source>
        <dbReference type="ARBA" id="ARBA00022679"/>
    </source>
</evidence>
<keyword evidence="5" id="KW-0548">Nucleotidyltransferase</keyword>
<evidence type="ECO:0000256" key="3">
    <source>
        <dbReference type="ARBA" id="ARBA00015749"/>
    </source>
</evidence>
<protein>
    <recommendedName>
        <fullName evidence="3">DNA polymerase</fullName>
        <ecNumber evidence="2">2.7.7.7</ecNumber>
    </recommendedName>
</protein>
<comment type="catalytic activity">
    <reaction evidence="10">
        <text>DNA(n) + a 2'-deoxyribonucleoside 5'-triphosphate = DNA(n+1) + diphosphate</text>
        <dbReference type="Rhea" id="RHEA:22508"/>
        <dbReference type="Rhea" id="RHEA-COMP:17339"/>
        <dbReference type="Rhea" id="RHEA-COMP:17340"/>
        <dbReference type="ChEBI" id="CHEBI:33019"/>
        <dbReference type="ChEBI" id="CHEBI:61560"/>
        <dbReference type="ChEBI" id="CHEBI:173112"/>
        <dbReference type="EC" id="2.7.7.7"/>
    </reaction>
</comment>
<evidence type="ECO:0000313" key="14">
    <source>
        <dbReference type="EMBL" id="CAB5224004.1"/>
    </source>
</evidence>
<dbReference type="SUPFAM" id="SSF53098">
    <property type="entry name" value="Ribonuclease H-like"/>
    <property type="match status" value="1"/>
</dbReference>
<evidence type="ECO:0000256" key="9">
    <source>
        <dbReference type="ARBA" id="ARBA00023125"/>
    </source>
</evidence>
<dbReference type="Pfam" id="PF00476">
    <property type="entry name" value="DNA_pol_A"/>
    <property type="match status" value="1"/>
</dbReference>
<keyword evidence="6" id="KW-0235">DNA replication</keyword>
<keyword evidence="9" id="KW-0238">DNA-binding</keyword>
<dbReference type="GO" id="GO:0006302">
    <property type="term" value="P:double-strand break repair"/>
    <property type="evidence" value="ECO:0007669"/>
    <property type="project" value="TreeGrafter"/>
</dbReference>
<dbReference type="InterPro" id="IPR002562">
    <property type="entry name" value="3'-5'_exonuclease_dom"/>
</dbReference>
<keyword evidence="4" id="KW-0808">Transferase</keyword>
<dbReference type="SUPFAM" id="SSF56672">
    <property type="entry name" value="DNA/RNA polymerases"/>
    <property type="match status" value="1"/>
</dbReference>
<dbReference type="InterPro" id="IPR012337">
    <property type="entry name" value="RNaseH-like_sf"/>
</dbReference>
<evidence type="ECO:0000256" key="7">
    <source>
        <dbReference type="ARBA" id="ARBA00022932"/>
    </source>
</evidence>
<dbReference type="InterPro" id="IPR001098">
    <property type="entry name" value="DNA-dir_DNA_pol_A_palm_dom"/>
</dbReference>
<gene>
    <name evidence="13" type="ORF">UFOVP652_19</name>
    <name evidence="14" type="ORF">UFOVP734_20</name>
</gene>
<proteinExistence type="inferred from homology"/>
<comment type="similarity">
    <text evidence="1">Belongs to the DNA polymerase type-A family.</text>
</comment>
<dbReference type="PANTHER" id="PTHR10133:SF27">
    <property type="entry name" value="DNA POLYMERASE NU"/>
    <property type="match status" value="1"/>
</dbReference>
<keyword evidence="14" id="KW-0269">Exonuclease</keyword>
<dbReference type="InterPro" id="IPR036397">
    <property type="entry name" value="RNaseH_sf"/>
</dbReference>
<dbReference type="Gene3D" id="3.30.420.10">
    <property type="entry name" value="Ribonuclease H-like superfamily/Ribonuclease H"/>
    <property type="match status" value="1"/>
</dbReference>
<dbReference type="EMBL" id="LR798328">
    <property type="protein sequence ID" value="CAB5224004.1"/>
    <property type="molecule type" value="Genomic_DNA"/>
</dbReference>
<keyword evidence="14" id="KW-0378">Hydrolase</keyword>
<keyword evidence="8" id="KW-1194">Viral DNA replication</keyword>
<dbReference type="Gene3D" id="1.10.150.20">
    <property type="entry name" value="5' to 3' exonuclease, C-terminal subdomain"/>
    <property type="match status" value="1"/>
</dbReference>
<dbReference type="GO" id="GO:0003677">
    <property type="term" value="F:DNA binding"/>
    <property type="evidence" value="ECO:0007669"/>
    <property type="project" value="UniProtKB-KW"/>
</dbReference>
<dbReference type="PROSITE" id="PS00447">
    <property type="entry name" value="DNA_POLYMERASE_A"/>
    <property type="match status" value="1"/>
</dbReference>
<dbReference type="GO" id="GO:0008408">
    <property type="term" value="F:3'-5' exonuclease activity"/>
    <property type="evidence" value="ECO:0007669"/>
    <property type="project" value="InterPro"/>
</dbReference>
<dbReference type="GO" id="GO:0039693">
    <property type="term" value="P:viral DNA genome replication"/>
    <property type="evidence" value="ECO:0007669"/>
    <property type="project" value="UniProtKB-KW"/>
</dbReference>
<organism evidence="14">
    <name type="scientific">uncultured Caudovirales phage</name>
    <dbReference type="NCBI Taxonomy" id="2100421"/>
    <lineage>
        <taxon>Viruses</taxon>
        <taxon>Duplodnaviria</taxon>
        <taxon>Heunggongvirae</taxon>
        <taxon>Uroviricota</taxon>
        <taxon>Caudoviricetes</taxon>
        <taxon>Peduoviridae</taxon>
        <taxon>Maltschvirus</taxon>
        <taxon>Maltschvirus maltsch</taxon>
    </lineage>
</organism>
<evidence type="ECO:0000259" key="12">
    <source>
        <dbReference type="SMART" id="SM00482"/>
    </source>
</evidence>
<dbReference type="PANTHER" id="PTHR10133">
    <property type="entry name" value="DNA POLYMERASE I"/>
    <property type="match status" value="1"/>
</dbReference>
<dbReference type="GO" id="GO:0006261">
    <property type="term" value="P:DNA-templated DNA replication"/>
    <property type="evidence" value="ECO:0007669"/>
    <property type="project" value="InterPro"/>
</dbReference>
<dbReference type="EC" id="2.7.7.7" evidence="2"/>
<dbReference type="Gene3D" id="3.30.70.370">
    <property type="match status" value="1"/>
</dbReference>
<dbReference type="GO" id="GO:0003887">
    <property type="term" value="F:DNA-directed DNA polymerase activity"/>
    <property type="evidence" value="ECO:0007669"/>
    <property type="project" value="UniProtKB-KW"/>
</dbReference>
<accession>A0A6J7X1N6</accession>
<evidence type="ECO:0000256" key="5">
    <source>
        <dbReference type="ARBA" id="ARBA00022695"/>
    </source>
</evidence>
<evidence type="ECO:0000256" key="8">
    <source>
        <dbReference type="ARBA" id="ARBA00023109"/>
    </source>
</evidence>
<evidence type="ECO:0000256" key="6">
    <source>
        <dbReference type="ARBA" id="ARBA00022705"/>
    </source>
</evidence>
<dbReference type="SMART" id="SM00482">
    <property type="entry name" value="POLAc"/>
    <property type="match status" value="1"/>
</dbReference>
<sequence>MKKRDTSTMSMFPRISEWLPPQSFPNLSTAKEIAIDLETCDPNMESLGPGWPRNDGYIVGYAVAVDGWAGYYPVAHGGGGNLDRRIVERWIRDVLATPADKIMHNAAYDLGWLRASGFEVNGTVYDTMLAAPLLDENRFAYSLNSLGFDYLKEIKSEQGLKEAAQDFGVHPKKELWKLPAMHVGEYAEQDAALTLKLWHHFKALMRNDEVESIFNLETEVLPVLVDITLKGINFDRAKCEMHMRDMRTKETEILKYLKSQAGMQVDIWAAQSIAAAFDRLGIQYPKTAAGAPSFTKSFLDTHEHPMAKMILEARELNKTHGTFLEPYLKHSAKDGRIHTHFNQMRNEDGGTVTGRLSASNPNLQQVPARHEIIGPMVRGLFLPEVGDIWAACDFSSQEPRLLVHYATLLGLPGAEKMAQAYRDNPDTDFHQMVADMAGIKRKAAKTIGLGLMYGMGKAKLANSLDLPLDEASELIATFHSKVPFLKGTVDAVMKRIEHPSSGGSIRTLLGRKCRFPLWEPMEWGVNKALPHEQAVIAYGSRIKRSGTYKGLNKLIQGSAADQTKAGMVALHKAGFNLLLQVHDEIALSVRNKEEAREAGNLMATAARLEVPSRVDVETGPSWGSAA</sequence>
<dbReference type="Pfam" id="PF01612">
    <property type="entry name" value="DNA_pol_A_exo1"/>
    <property type="match status" value="1"/>
</dbReference>
<evidence type="ECO:0000256" key="2">
    <source>
        <dbReference type="ARBA" id="ARBA00012417"/>
    </source>
</evidence>
<dbReference type="InterPro" id="IPR043502">
    <property type="entry name" value="DNA/RNA_pol_sf"/>
</dbReference>
<evidence type="ECO:0000256" key="1">
    <source>
        <dbReference type="ARBA" id="ARBA00007705"/>
    </source>
</evidence>
<dbReference type="EMBL" id="LR796617">
    <property type="protein sequence ID" value="CAB4154626.1"/>
    <property type="molecule type" value="Genomic_DNA"/>
</dbReference>
<keyword evidence="14" id="KW-0540">Nuclease</keyword>
<dbReference type="SMART" id="SM00474">
    <property type="entry name" value="35EXOc"/>
    <property type="match status" value="1"/>
</dbReference>
<reference evidence="14" key="1">
    <citation type="submission" date="2020-05" db="EMBL/GenBank/DDBJ databases">
        <authorList>
            <person name="Chiriac C."/>
            <person name="Salcher M."/>
            <person name="Ghai R."/>
            <person name="Kavagutti S V."/>
        </authorList>
    </citation>
    <scope>NUCLEOTIDE SEQUENCE</scope>
</reference>
<evidence type="ECO:0000313" key="13">
    <source>
        <dbReference type="EMBL" id="CAB4154626.1"/>
    </source>
</evidence>
<feature type="domain" description="DNA-directed DNA polymerase family A palm" evidence="12">
    <location>
        <begin position="374"/>
        <end position="593"/>
    </location>
</feature>
<name>A0A6J7X1N6_9CAUD</name>
<feature type="domain" description="3'-5' exonuclease" evidence="11">
    <location>
        <begin position="21"/>
        <end position="206"/>
    </location>
</feature>
<evidence type="ECO:0000256" key="10">
    <source>
        <dbReference type="ARBA" id="ARBA00049244"/>
    </source>
</evidence>
<dbReference type="PRINTS" id="PR00868">
    <property type="entry name" value="DNAPOLI"/>
</dbReference>